<protein>
    <recommendedName>
        <fullName evidence="4">Thioredoxin domain-containing protein</fullName>
    </recommendedName>
</protein>
<accession>A0A517ZA33</accession>
<feature type="signal peptide" evidence="1">
    <location>
        <begin position="1"/>
        <end position="18"/>
    </location>
</feature>
<keyword evidence="1" id="KW-0732">Signal</keyword>
<keyword evidence="3" id="KW-1185">Reference proteome</keyword>
<reference evidence="2 3" key="1">
    <citation type="submission" date="2019-02" db="EMBL/GenBank/DDBJ databases">
        <title>Deep-cultivation of Planctomycetes and their phenomic and genomic characterization uncovers novel biology.</title>
        <authorList>
            <person name="Wiegand S."/>
            <person name="Jogler M."/>
            <person name="Boedeker C."/>
            <person name="Pinto D."/>
            <person name="Vollmers J."/>
            <person name="Rivas-Marin E."/>
            <person name="Kohn T."/>
            <person name="Peeters S.H."/>
            <person name="Heuer A."/>
            <person name="Rast P."/>
            <person name="Oberbeckmann S."/>
            <person name="Bunk B."/>
            <person name="Jeske O."/>
            <person name="Meyerdierks A."/>
            <person name="Storesund J.E."/>
            <person name="Kallscheuer N."/>
            <person name="Luecker S."/>
            <person name="Lage O.M."/>
            <person name="Pohl T."/>
            <person name="Merkel B.J."/>
            <person name="Hornburger P."/>
            <person name="Mueller R.-W."/>
            <person name="Bruemmer F."/>
            <person name="Labrenz M."/>
            <person name="Spormann A.M."/>
            <person name="Op den Camp H."/>
            <person name="Overmann J."/>
            <person name="Amann R."/>
            <person name="Jetten M.S.M."/>
            <person name="Mascher T."/>
            <person name="Medema M.H."/>
            <person name="Devos D.P."/>
            <person name="Kaster A.-K."/>
            <person name="Ovreas L."/>
            <person name="Rohde M."/>
            <person name="Galperin M.Y."/>
            <person name="Jogler C."/>
        </authorList>
    </citation>
    <scope>NUCLEOTIDE SEQUENCE [LARGE SCALE GENOMIC DNA]</scope>
    <source>
        <strain evidence="2 3">Mal4</strain>
    </source>
</reference>
<dbReference type="SUPFAM" id="SSF52833">
    <property type="entry name" value="Thioredoxin-like"/>
    <property type="match status" value="1"/>
</dbReference>
<dbReference type="EMBL" id="CP036275">
    <property type="protein sequence ID" value="QDU39348.1"/>
    <property type="molecule type" value="Genomic_DNA"/>
</dbReference>
<name>A0A517ZA33_9PLAN</name>
<feature type="chain" id="PRO_5022106874" description="Thioredoxin domain-containing protein" evidence="1">
    <location>
        <begin position="19"/>
        <end position="253"/>
    </location>
</feature>
<dbReference type="AlphaFoldDB" id="A0A517ZA33"/>
<dbReference type="KEGG" id="mri:Mal4_36890"/>
<evidence type="ECO:0008006" key="4">
    <source>
        <dbReference type="Google" id="ProtNLM"/>
    </source>
</evidence>
<evidence type="ECO:0000256" key="1">
    <source>
        <dbReference type="SAM" id="SignalP"/>
    </source>
</evidence>
<proteinExistence type="predicted"/>
<dbReference type="InterPro" id="IPR036249">
    <property type="entry name" value="Thioredoxin-like_sf"/>
</dbReference>
<dbReference type="Proteomes" id="UP000320496">
    <property type="component" value="Chromosome"/>
</dbReference>
<evidence type="ECO:0000313" key="2">
    <source>
        <dbReference type="EMBL" id="QDU39348.1"/>
    </source>
</evidence>
<evidence type="ECO:0000313" key="3">
    <source>
        <dbReference type="Proteomes" id="UP000320496"/>
    </source>
</evidence>
<organism evidence="2 3">
    <name type="scientific">Maioricimonas rarisocia</name>
    <dbReference type="NCBI Taxonomy" id="2528026"/>
    <lineage>
        <taxon>Bacteria</taxon>
        <taxon>Pseudomonadati</taxon>
        <taxon>Planctomycetota</taxon>
        <taxon>Planctomycetia</taxon>
        <taxon>Planctomycetales</taxon>
        <taxon>Planctomycetaceae</taxon>
        <taxon>Maioricimonas</taxon>
    </lineage>
</organism>
<gene>
    <name evidence="2" type="ORF">Mal4_36890</name>
</gene>
<sequence length="253" mass="26900" precursor="true">MPATLVAAFLTSTIPASAQSQQAVSPLQATLDESSRTDKFTFVVFHRDNGTATDALYRQTQAAIAEHSGNAVITSARVDDSAEQALVNRFGIGRAPMPMTVVVAPNGAVTGLFPRKITAAQVSASIVPPTMMRCMKELQAKKLVFVCLSDSDNAEVPAGVQSVMQLPEFKDRMTVVGMRLDQPAESRFYKQMRVDSSKVTGPHAVLIAPPGVLIGHFTASSSADAIAAAIHKAGQCCDDANCRHNRASSTRAR</sequence>